<feature type="region of interest" description="Disordered" evidence="1">
    <location>
        <begin position="1"/>
        <end position="65"/>
    </location>
</feature>
<dbReference type="Gene3D" id="3.40.50.300">
    <property type="entry name" value="P-loop containing nucleotide triphosphate hydrolases"/>
    <property type="match status" value="1"/>
</dbReference>
<name>A0A1R4FYW6_9MICO</name>
<proteinExistence type="predicted"/>
<dbReference type="InterPro" id="IPR027417">
    <property type="entry name" value="P-loop_NTPase"/>
</dbReference>
<evidence type="ECO:0000313" key="2">
    <source>
        <dbReference type="EMBL" id="SJM61116.1"/>
    </source>
</evidence>
<protein>
    <submittedName>
        <fullName evidence="2">Putative ATP-binding protein</fullName>
    </submittedName>
</protein>
<organism evidence="2 3">
    <name type="scientific">Agrococcus casei LMG 22410</name>
    <dbReference type="NCBI Taxonomy" id="1255656"/>
    <lineage>
        <taxon>Bacteria</taxon>
        <taxon>Bacillati</taxon>
        <taxon>Actinomycetota</taxon>
        <taxon>Actinomycetes</taxon>
        <taxon>Micrococcales</taxon>
        <taxon>Microbacteriaceae</taxon>
        <taxon>Agrococcus</taxon>
    </lineage>
</organism>
<dbReference type="Proteomes" id="UP000195787">
    <property type="component" value="Unassembled WGS sequence"/>
</dbReference>
<dbReference type="Gene3D" id="1.10.8.730">
    <property type="match status" value="1"/>
</dbReference>
<dbReference type="SUPFAM" id="SSF52540">
    <property type="entry name" value="P-loop containing nucleoside triphosphate hydrolases"/>
    <property type="match status" value="1"/>
</dbReference>
<gene>
    <name evidence="2" type="ORF">CZ674_07545</name>
</gene>
<keyword evidence="2" id="KW-0547">Nucleotide-binding</keyword>
<accession>A0A1R4FYW6</accession>
<evidence type="ECO:0000256" key="1">
    <source>
        <dbReference type="SAM" id="MobiDB-lite"/>
    </source>
</evidence>
<reference evidence="2 3" key="1">
    <citation type="submission" date="2017-02" db="EMBL/GenBank/DDBJ databases">
        <authorList>
            <person name="Peterson S.W."/>
        </authorList>
    </citation>
    <scope>NUCLEOTIDE SEQUENCE [LARGE SCALE GENOMIC DNA]</scope>
    <source>
        <strain evidence="2 3">LMG 22410</strain>
    </source>
</reference>
<dbReference type="AlphaFoldDB" id="A0A1R4FYW6"/>
<sequence length="509" mass="55162">MMRSKQRAAAVQSAPAPAEETAQPVSAETGKQQRRNRRIERAARRLGLDKGPTAEELAAGEQAPDSYPGARLIADYRKARRGWYGPIANGAPSTTRQAEVLNTGIVAASTGAEGIVNGRDMLSERLVAHDGVTGYRATPRLVTSTNVVRMGDVGMGKSSASKTIDGLRPLILDGRRVVVLDKKQQGEQGEYARLCRAFGTEPITFTNDLGGTRINLLDPSFAGMQMDAPSDAARPRASAHFALLSNALRLQLGRDLSAFDEESLRSALRRASAAERGRALVVADVLPELGNVADYAKNLEPAGRDALHLAGIELRFALTTLLDSYYGLLDGETSKNVELAGRLTSWDISQLPDDGPAIPVVSSMAYMWLLGRLRRERGWQTTLIWEEGWHAVGGPTASIIRSSTKLSRALGLSNVMNIHKGTDIPSDSPGYALVQEAQTVYIHGLQESAAINWTVNTFNLQPGTADTIRRLKPGEFVLKVAGQPEIHVKHERSELEMQLTDTDEGFQPL</sequence>
<dbReference type="GO" id="GO:0005524">
    <property type="term" value="F:ATP binding"/>
    <property type="evidence" value="ECO:0007669"/>
    <property type="project" value="UniProtKB-KW"/>
</dbReference>
<dbReference type="EMBL" id="FUHU01000033">
    <property type="protein sequence ID" value="SJM61116.1"/>
    <property type="molecule type" value="Genomic_DNA"/>
</dbReference>
<evidence type="ECO:0000313" key="3">
    <source>
        <dbReference type="Proteomes" id="UP000195787"/>
    </source>
</evidence>
<keyword evidence="3" id="KW-1185">Reference proteome</keyword>
<keyword evidence="2" id="KW-0067">ATP-binding</keyword>
<feature type="compositionally biased region" description="Low complexity" evidence="1">
    <location>
        <begin position="8"/>
        <end position="18"/>
    </location>
</feature>
<feature type="compositionally biased region" description="Basic and acidic residues" evidence="1">
    <location>
        <begin position="39"/>
        <end position="48"/>
    </location>
</feature>